<dbReference type="Proteomes" id="UP000498740">
    <property type="component" value="Unassembled WGS sequence"/>
</dbReference>
<proteinExistence type="predicted"/>
<organism evidence="1 2">
    <name type="scientific">Streptomyces microflavus</name>
    <name type="common">Streptomyces lipmanii</name>
    <dbReference type="NCBI Taxonomy" id="1919"/>
    <lineage>
        <taxon>Bacteria</taxon>
        <taxon>Bacillati</taxon>
        <taxon>Actinomycetota</taxon>
        <taxon>Actinomycetes</taxon>
        <taxon>Kitasatosporales</taxon>
        <taxon>Streptomycetaceae</taxon>
        <taxon>Streptomyces</taxon>
    </lineage>
</organism>
<evidence type="ECO:0000313" key="2">
    <source>
        <dbReference type="Proteomes" id="UP000498740"/>
    </source>
</evidence>
<dbReference type="AlphaFoldDB" id="A0A7J0D4B6"/>
<reference evidence="1 2" key="1">
    <citation type="submission" date="2020-05" db="EMBL/GenBank/DDBJ databases">
        <title>Whole genome shotgun sequence of Streptomyces microflavus NBRC 13062.</title>
        <authorList>
            <person name="Komaki H."/>
            <person name="Tamura T."/>
        </authorList>
    </citation>
    <scope>NUCLEOTIDE SEQUENCE [LARGE SCALE GENOMIC DNA]</scope>
    <source>
        <strain evidence="1 2">NBRC 13062</strain>
    </source>
</reference>
<dbReference type="EMBL" id="BLWD01000002">
    <property type="protein sequence ID" value="GFN09339.1"/>
    <property type="molecule type" value="Genomic_DNA"/>
</dbReference>
<sequence>MISRIVDTAHTLAVRHTEGDHPDLDAARRAALRGLEIDETAEVLYRDWMNIEWGAANTAGVRKAITRLHQIARTYDISLEPVTEQLIDLVLSDRPAPAHRGRN</sequence>
<dbReference type="RefSeq" id="WP_051822054.1">
    <property type="nucleotide sequence ID" value="NZ_CP109077.1"/>
</dbReference>
<evidence type="ECO:0000313" key="1">
    <source>
        <dbReference type="EMBL" id="GFN09339.1"/>
    </source>
</evidence>
<gene>
    <name evidence="1" type="ORF">Smic_78950</name>
</gene>
<protein>
    <submittedName>
        <fullName evidence="1">Uncharacterized protein</fullName>
    </submittedName>
</protein>
<accession>A0A7J0D4B6</accession>
<comment type="caution">
    <text evidence="1">The sequence shown here is derived from an EMBL/GenBank/DDBJ whole genome shotgun (WGS) entry which is preliminary data.</text>
</comment>
<name>A0A7J0D4B6_STRMI</name>